<dbReference type="PROSITE" id="PS51257">
    <property type="entry name" value="PROKAR_LIPOPROTEIN"/>
    <property type="match status" value="1"/>
</dbReference>
<feature type="transmembrane region" description="Helical" evidence="12">
    <location>
        <begin position="12"/>
        <end position="37"/>
    </location>
</feature>
<accession>A0A438BZF7</accession>
<gene>
    <name evidence="15" type="primary">VIP2_9</name>
    <name evidence="15" type="ORF">CK203_067812</name>
</gene>
<dbReference type="AlphaFoldDB" id="A0A438BZF7"/>
<feature type="compositionally biased region" description="Low complexity" evidence="11">
    <location>
        <begin position="92"/>
        <end position="101"/>
    </location>
</feature>
<evidence type="ECO:0000256" key="8">
    <source>
        <dbReference type="ARBA" id="ARBA00023136"/>
    </source>
</evidence>
<evidence type="ECO:0000256" key="12">
    <source>
        <dbReference type="SAM" id="Phobius"/>
    </source>
</evidence>
<reference evidence="15 16" key="1">
    <citation type="journal article" date="2018" name="PLoS Genet.">
        <title>Population sequencing reveals clonal diversity and ancestral inbreeding in the grapevine cultivar Chardonnay.</title>
        <authorList>
            <person name="Roach M.J."/>
            <person name="Johnson D.L."/>
            <person name="Bohlmann J."/>
            <person name="van Vuuren H.J."/>
            <person name="Jones S.J."/>
            <person name="Pretorius I.S."/>
            <person name="Schmidt S.A."/>
            <person name="Borneman A.R."/>
        </authorList>
    </citation>
    <scope>NUCLEOTIDE SEQUENCE [LARGE SCALE GENOMIC DNA]</scope>
    <source>
        <strain evidence="16">cv. Chardonnay</strain>
        <tissue evidence="15">Leaf</tissue>
    </source>
</reference>
<evidence type="ECO:0000256" key="3">
    <source>
        <dbReference type="ARBA" id="ARBA00022475"/>
    </source>
</evidence>
<dbReference type="GO" id="GO:0006355">
    <property type="term" value="P:regulation of DNA-templated transcription"/>
    <property type="evidence" value="ECO:0007669"/>
    <property type="project" value="InterPro"/>
</dbReference>
<comment type="similarity">
    <text evidence="2">Belongs to the HAP2/GCS1 family.</text>
</comment>
<evidence type="ECO:0000256" key="6">
    <source>
        <dbReference type="ARBA" id="ARBA00022989"/>
    </source>
</evidence>
<evidence type="ECO:0000256" key="5">
    <source>
        <dbReference type="ARBA" id="ARBA00022729"/>
    </source>
</evidence>
<dbReference type="Gene3D" id="2.30.30.1020">
    <property type="entry name" value="CCR4-NOT complex subunit 2/3/5, C-terminal domain"/>
    <property type="match status" value="2"/>
</dbReference>
<dbReference type="PANTHER" id="PTHR31764:SF0">
    <property type="entry name" value="GENERATIVE CELL SPECIFIC-1_HAP2 DOMAIN-CONTAINING PROTEIN"/>
    <property type="match status" value="1"/>
</dbReference>
<dbReference type="PANTHER" id="PTHR31764">
    <property type="entry name" value="PROTEIN HAPLESS 2"/>
    <property type="match status" value="1"/>
</dbReference>
<keyword evidence="7" id="KW-0446">Lipid-binding</keyword>
<evidence type="ECO:0000259" key="13">
    <source>
        <dbReference type="Pfam" id="PF04153"/>
    </source>
</evidence>
<keyword evidence="3" id="KW-1003">Cell membrane</keyword>
<name>A0A438BZF7_VITVI</name>
<comment type="subcellular location">
    <subcellularLocation>
        <location evidence="1">Cell membrane</location>
        <topology evidence="1">Single-pass type I membrane protein</topology>
    </subcellularLocation>
</comment>
<dbReference type="Proteomes" id="UP000288805">
    <property type="component" value="Unassembled WGS sequence"/>
</dbReference>
<comment type="caution">
    <text evidence="15">The sequence shown here is derived from an EMBL/GenBank/DDBJ whole genome shotgun (WGS) entry which is preliminary data.</text>
</comment>
<protein>
    <submittedName>
        <fullName evidence="15">Putative NOT transcription complex subunit VIP2</fullName>
    </submittedName>
</protein>
<dbReference type="InterPro" id="IPR038635">
    <property type="entry name" value="CCR4-NOT_su2/3/5_C_sf"/>
</dbReference>
<keyword evidence="10" id="KW-0278">Fertilization</keyword>
<dbReference type="Pfam" id="PF04153">
    <property type="entry name" value="NOT2_3_5_C"/>
    <property type="match status" value="2"/>
</dbReference>
<evidence type="ECO:0000256" key="9">
    <source>
        <dbReference type="ARBA" id="ARBA00023157"/>
    </source>
</evidence>
<dbReference type="GO" id="GO:0005886">
    <property type="term" value="C:plasma membrane"/>
    <property type="evidence" value="ECO:0007669"/>
    <property type="project" value="UniProtKB-SubCell"/>
</dbReference>
<keyword evidence="5" id="KW-0732">Signal</keyword>
<sequence length="870" mass="97750">MSRDLANSYSWILLLPSQVVSSVICSVIGGCIVELWITNSDYVTGGNTDFPVDSHRKEQLHDSAVSMMQSQHFPMGRSGGFNLGVPYSSHLQQQQQHASSVGSGGPPSIGLRPMNSSNTISGVGPYDQLIQQYQQLQSQSQFRMGQMSAVGPHGDQDLKSQSPEPVIDEFGLRGLLKVIRMNNPDLTSLALGIDLTTLGLNLNASDDLHKRFASPWAEEPHKGEPQYSIPECYYAKQPPVLNQAHFAKLHLETLFYIFYSMPREEAQLYAAHELYVPSLFLSIQPRMELAECSLNIVDDRSNSEQIKSEGQRHARGWFYHKEQRLWLTRNASMKPLVETNSYERGSYLCFDPNTWETACKGCCGDHSRSESHILWTMEILSTYPGPPPLLYSLRWSERCPLLGWFTVQFLIQVWMDDDLKIFVLDSKHALVIGFDGSELINRYPLILTGFNTRRRWNPVVEKTDKRRRSMISILACFSANERPKAENQKKALALIITIIFLSINGGSVYGVQILSKSKLEKCEKVSESDNLNCTKKIILDMAVPSGSSGGEASIVAEVVEVEENSTHKMQTLRVPPTITVNKSAAYAVYEITYIRDVPYKPQEYFVKTRKCEPDASAKVVKICERHTALNILLKNLGLSIYSCNSTDYEKEFIILLPDSKLNNNGGVSAPDPRRFELLESSQPSFPIIVPSFEEVTIPQLESLPPTEQEKEGDDLTLLLKVYSGRKNQCLNLSMSKSLNLWLQDENGHIIEHTQPICCPCGTHRRVPSSCGNFFDKLMKGKANTAHCLRFPGDWFHVFGIGQRSLGFSVHIEVKTGSKISEVIVGPENRTVMSNDNFLKVNLIGDFAGYTNIPSFEDFYLVTPRQVCLLC</sequence>
<organism evidence="15 16">
    <name type="scientific">Vitis vinifera</name>
    <name type="common">Grape</name>
    <dbReference type="NCBI Taxonomy" id="29760"/>
    <lineage>
        <taxon>Eukaryota</taxon>
        <taxon>Viridiplantae</taxon>
        <taxon>Streptophyta</taxon>
        <taxon>Embryophyta</taxon>
        <taxon>Tracheophyta</taxon>
        <taxon>Spermatophyta</taxon>
        <taxon>Magnoliopsida</taxon>
        <taxon>eudicotyledons</taxon>
        <taxon>Gunneridae</taxon>
        <taxon>Pentapetalae</taxon>
        <taxon>rosids</taxon>
        <taxon>Vitales</taxon>
        <taxon>Vitaceae</taxon>
        <taxon>Viteae</taxon>
        <taxon>Vitis</taxon>
    </lineage>
</organism>
<proteinExistence type="inferred from homology"/>
<dbReference type="Pfam" id="PF10699">
    <property type="entry name" value="HAP2-GCS1"/>
    <property type="match status" value="2"/>
</dbReference>
<keyword evidence="6 12" id="KW-1133">Transmembrane helix</keyword>
<evidence type="ECO:0000256" key="2">
    <source>
        <dbReference type="ARBA" id="ARBA00010929"/>
    </source>
</evidence>
<dbReference type="InterPro" id="IPR018928">
    <property type="entry name" value="HAP2/GCS1_dom"/>
</dbReference>
<feature type="region of interest" description="Disordered" evidence="11">
    <location>
        <begin position="92"/>
        <end position="117"/>
    </location>
</feature>
<evidence type="ECO:0000256" key="4">
    <source>
        <dbReference type="ARBA" id="ARBA00022692"/>
    </source>
</evidence>
<feature type="domain" description="Generative cell specific-1/HAP2" evidence="14">
    <location>
        <begin position="727"/>
        <end position="864"/>
    </location>
</feature>
<keyword evidence="4 12" id="KW-0812">Transmembrane</keyword>
<evidence type="ECO:0000256" key="10">
    <source>
        <dbReference type="ARBA" id="ARBA00023279"/>
    </source>
</evidence>
<feature type="domain" description="Generative cell specific-1/HAP2" evidence="14">
    <location>
        <begin position="530"/>
        <end position="628"/>
    </location>
</feature>
<keyword evidence="8 12" id="KW-0472">Membrane</keyword>
<dbReference type="InterPro" id="IPR007282">
    <property type="entry name" value="NOT2/3/5_C"/>
</dbReference>
<evidence type="ECO:0000256" key="7">
    <source>
        <dbReference type="ARBA" id="ARBA00023121"/>
    </source>
</evidence>
<dbReference type="EMBL" id="QGNW01002589">
    <property type="protein sequence ID" value="RVW16347.1"/>
    <property type="molecule type" value="Genomic_DNA"/>
</dbReference>
<feature type="domain" description="NOT2/NOT3/NOT5 C-terminal" evidence="13">
    <location>
        <begin position="210"/>
        <end position="275"/>
    </location>
</feature>
<evidence type="ECO:0000256" key="11">
    <source>
        <dbReference type="SAM" id="MobiDB-lite"/>
    </source>
</evidence>
<evidence type="ECO:0000313" key="15">
    <source>
        <dbReference type="EMBL" id="RVW16347.1"/>
    </source>
</evidence>
<evidence type="ECO:0000259" key="14">
    <source>
        <dbReference type="Pfam" id="PF10699"/>
    </source>
</evidence>
<keyword evidence="9" id="KW-1015">Disulfide bond</keyword>
<feature type="transmembrane region" description="Helical" evidence="12">
    <location>
        <begin position="491"/>
        <end position="511"/>
    </location>
</feature>
<feature type="domain" description="NOT2/NOT3/NOT5 C-terminal" evidence="13">
    <location>
        <begin position="307"/>
        <end position="358"/>
    </location>
</feature>
<dbReference type="GO" id="GO:0008289">
    <property type="term" value="F:lipid binding"/>
    <property type="evidence" value="ECO:0007669"/>
    <property type="project" value="UniProtKB-KW"/>
</dbReference>
<evidence type="ECO:0000313" key="16">
    <source>
        <dbReference type="Proteomes" id="UP000288805"/>
    </source>
</evidence>
<evidence type="ECO:0000256" key="1">
    <source>
        <dbReference type="ARBA" id="ARBA00004251"/>
    </source>
</evidence>
<dbReference type="InterPro" id="IPR040326">
    <property type="entry name" value="HAP2/GCS1"/>
</dbReference>